<keyword evidence="5" id="KW-0119">Carbohydrate metabolism</keyword>
<reference evidence="11" key="1">
    <citation type="journal article" date="2011" name="PLoS ONE">
        <title>The genome of Akkermansia muciniphila, a dedicated intestinal mucin degrader, and its use in exploring intestinal metagenomes.</title>
        <authorList>
            <person name="van Passel M.W."/>
            <person name="Kant R."/>
            <person name="Zoetendal E.G."/>
            <person name="Plugge C.M."/>
            <person name="Derrien M."/>
            <person name="Malfatti S.A."/>
            <person name="Chain P.S."/>
            <person name="Woyke T."/>
            <person name="Palva A."/>
            <person name="de Vos W.M."/>
            <person name="Smidt H."/>
        </authorList>
    </citation>
    <scope>NUCLEOTIDE SEQUENCE [LARGE SCALE GENOMIC DNA]</scope>
    <source>
        <strain evidence="11">ATCC BAA-835 / DSM 22959 / JCM 33894 / BCRC 81048 / CCUG 64013 / CIP 107961 / Muc</strain>
    </source>
</reference>
<dbReference type="GO" id="GO:0000272">
    <property type="term" value="P:polysaccharide catabolic process"/>
    <property type="evidence" value="ECO:0007669"/>
    <property type="project" value="UniProtKB-KW"/>
</dbReference>
<sequence>MKAHRRRIPRLTWFKLAVCICLAAMAASLFTPYPAQIIRALKGAPEQAPPDSGTCPPQKSPPAEQPGQEEQPITAAPSASGKEPGDERLYTPWTPERTIALPPVQYPPFPPVLPTRPAEGAMTHIYELARGLNLKTQVNFQPGTLASRDRETKSNYQMTLSLNVKQPKALTKKEDMLKLNPKLEPMLPGLSTLFRHARVSPYYGQIYVRKQTEIRKNLASLLKLLDRHNYYDTETILETTYPDTGRKLLWLQSEMDVVSDGSDGDRLAAMPDKILKSSFYQPSTSYRWKKRTDKPNPLLKPWQQRLASYKKTLEKAPAAEKTALRRKIDHAERVIEELKRYSFLISEYDPFIVVPLGVVNQSTPFSPQFGDYAVVIVGDKLYPALVGDAGPRYKTGEGSLRLSREINPKAGPYSRPVSDLKVSYLIFPGSAEPEAGPLDYEKITDRCRELLNEIGGVGKGFNLHQWEDLLAPKPPPAPKPESGGTAETPADKRKKEEAPGNKPAPAPAPPASPQTAPASSAAKSAA</sequence>
<dbReference type="Pfam" id="PF07335">
    <property type="entry name" value="Glyco_hydro_75"/>
    <property type="match status" value="1"/>
</dbReference>
<evidence type="ECO:0000256" key="1">
    <source>
        <dbReference type="ARBA" id="ARBA00004613"/>
    </source>
</evidence>
<keyword evidence="4" id="KW-0378">Hydrolase</keyword>
<evidence type="ECO:0000256" key="7">
    <source>
        <dbReference type="ARBA" id="ARBA00023326"/>
    </source>
</evidence>
<dbReference type="InterPro" id="IPR009939">
    <property type="entry name" value="Chitosanase_fungal"/>
</dbReference>
<dbReference type="AlphaFoldDB" id="B2UMZ7"/>
<comment type="subcellular location">
    <subcellularLocation>
        <location evidence="1">Secreted</location>
    </subcellularLocation>
</comment>
<keyword evidence="6" id="KW-0326">Glycosidase</keyword>
<dbReference type="Proteomes" id="UP000001031">
    <property type="component" value="Chromosome"/>
</dbReference>
<dbReference type="RefSeq" id="WP_012419418.1">
    <property type="nucleotide sequence ID" value="NC_010655.1"/>
</dbReference>
<evidence type="ECO:0000256" key="4">
    <source>
        <dbReference type="ARBA" id="ARBA00022801"/>
    </source>
</evidence>
<feature type="compositionally biased region" description="Pro residues" evidence="8">
    <location>
        <begin position="502"/>
        <end position="512"/>
    </location>
</feature>
<keyword evidence="11" id="KW-1185">Reference proteome</keyword>
<keyword evidence="7" id="KW-0624">Polysaccharide degradation</keyword>
<feature type="compositionally biased region" description="Basic and acidic residues" evidence="8">
    <location>
        <begin position="489"/>
        <end position="499"/>
    </location>
</feature>
<feature type="compositionally biased region" description="Low complexity" evidence="8">
    <location>
        <begin position="513"/>
        <end position="526"/>
    </location>
</feature>
<evidence type="ECO:0000313" key="10">
    <source>
        <dbReference type="EMBL" id="ACD04203.1"/>
    </source>
</evidence>
<dbReference type="GO" id="GO:0016977">
    <property type="term" value="F:chitosanase activity"/>
    <property type="evidence" value="ECO:0007669"/>
    <property type="project" value="InterPro"/>
</dbReference>
<dbReference type="PaxDb" id="349741-Amuc_0364"/>
<feature type="region of interest" description="Disordered" evidence="8">
    <location>
        <begin position="44"/>
        <end position="90"/>
    </location>
</feature>
<dbReference type="OrthoDB" id="190437at2"/>
<dbReference type="STRING" id="349741.Amuc_0364"/>
<organism evidence="10 11">
    <name type="scientific">Akkermansia muciniphila (strain ATCC BAA-835 / DSM 22959 / JCM 33894 / BCRC 81048 / CCUG 64013 / CIP 107961 / Muc)</name>
    <dbReference type="NCBI Taxonomy" id="349741"/>
    <lineage>
        <taxon>Bacteria</taxon>
        <taxon>Pseudomonadati</taxon>
        <taxon>Verrucomicrobiota</taxon>
        <taxon>Verrucomicrobiia</taxon>
        <taxon>Verrucomicrobiales</taxon>
        <taxon>Akkermansiaceae</taxon>
        <taxon>Akkermansia</taxon>
    </lineage>
</organism>
<evidence type="ECO:0000256" key="2">
    <source>
        <dbReference type="ARBA" id="ARBA00022525"/>
    </source>
</evidence>
<feature type="chain" id="PRO_5002783665" evidence="9">
    <location>
        <begin position="27"/>
        <end position="526"/>
    </location>
</feature>
<evidence type="ECO:0000313" key="11">
    <source>
        <dbReference type="Proteomes" id="UP000001031"/>
    </source>
</evidence>
<dbReference type="BioCyc" id="AMUC349741:G1GBX-407-MONOMER"/>
<dbReference type="KEGG" id="amu:Amuc_0364"/>
<evidence type="ECO:0000256" key="6">
    <source>
        <dbReference type="ARBA" id="ARBA00023295"/>
    </source>
</evidence>
<dbReference type="GO" id="GO:0005576">
    <property type="term" value="C:extracellular region"/>
    <property type="evidence" value="ECO:0007669"/>
    <property type="project" value="UniProtKB-SubCell"/>
</dbReference>
<accession>B2UMZ7</accession>
<feature type="signal peptide" evidence="9">
    <location>
        <begin position="1"/>
        <end position="26"/>
    </location>
</feature>
<keyword evidence="3 9" id="KW-0732">Signal</keyword>
<proteinExistence type="predicted"/>
<dbReference type="EMBL" id="CP001071">
    <property type="protein sequence ID" value="ACD04203.1"/>
    <property type="molecule type" value="Genomic_DNA"/>
</dbReference>
<name>B2UMZ7_AKKM8</name>
<dbReference type="HOGENOM" id="CLU_517445_0_0_0"/>
<keyword evidence="2" id="KW-0964">Secreted</keyword>
<dbReference type="eggNOG" id="ENOG5033S5Q">
    <property type="taxonomic scope" value="Bacteria"/>
</dbReference>
<evidence type="ECO:0000256" key="3">
    <source>
        <dbReference type="ARBA" id="ARBA00022729"/>
    </source>
</evidence>
<evidence type="ECO:0000256" key="8">
    <source>
        <dbReference type="SAM" id="MobiDB-lite"/>
    </source>
</evidence>
<protein>
    <submittedName>
        <fullName evidence="10">Uncharacterized protein</fullName>
    </submittedName>
</protein>
<evidence type="ECO:0000256" key="9">
    <source>
        <dbReference type="SAM" id="SignalP"/>
    </source>
</evidence>
<evidence type="ECO:0000256" key="5">
    <source>
        <dbReference type="ARBA" id="ARBA00023277"/>
    </source>
</evidence>
<gene>
    <name evidence="10" type="ordered locus">Amuc_0364</name>
</gene>
<feature type="region of interest" description="Disordered" evidence="8">
    <location>
        <begin position="468"/>
        <end position="526"/>
    </location>
</feature>